<evidence type="ECO:0000313" key="2">
    <source>
        <dbReference type="Proteomes" id="UP001153642"/>
    </source>
</evidence>
<reference evidence="1" key="1">
    <citation type="submission" date="2022-11" db="EMBL/GenBank/DDBJ databases">
        <title>High-quality draft genome sequence of Galbibacter sp. strain CMA-7.</title>
        <authorList>
            <person name="Wei L."/>
            <person name="Dong C."/>
            <person name="Shao Z."/>
        </authorList>
    </citation>
    <scope>NUCLEOTIDE SEQUENCE</scope>
    <source>
        <strain evidence="1">CMA-7</strain>
    </source>
</reference>
<sequence>MEEENLASDYFKNNLHKFTVGEKYFLFLYASKYFSLDKESFLDLWLTQIYHDYSTDDTSEYLSKIARNAEKILKTTNSENIRLLSKEFSAILGISEKEKENRITSEIPLRFFGKNEKNETEETEETEKEEINFRIYNRIPLHVDKEHREKFRNDFFNELNDCLDYPSIEQLFYNTFETYSNNLVELKLLYLHVESKSLLEQAIRRVIKSYRENVSDHLKKKDYFGEINETIDEKLSSSSSFLKKLQPKKYKYQKVTRYHFMIALYNAFPYIREGYQKAVEESPSKTHEEFLKERMKNI</sequence>
<dbReference type="RefSeq" id="WP_277900162.1">
    <property type="nucleotide sequence ID" value="NZ_JAPMUA010000003.1"/>
</dbReference>
<keyword evidence="2" id="KW-1185">Reference proteome</keyword>
<dbReference type="EMBL" id="JAPMUA010000003">
    <property type="protein sequence ID" value="MDG3585922.1"/>
    <property type="molecule type" value="Genomic_DNA"/>
</dbReference>
<comment type="caution">
    <text evidence="1">The sequence shown here is derived from an EMBL/GenBank/DDBJ whole genome shotgun (WGS) entry which is preliminary data.</text>
</comment>
<proteinExistence type="predicted"/>
<organism evidence="1 2">
    <name type="scientific">Galbibacter pacificus</name>
    <dbReference type="NCBI Taxonomy" id="2996052"/>
    <lineage>
        <taxon>Bacteria</taxon>
        <taxon>Pseudomonadati</taxon>
        <taxon>Bacteroidota</taxon>
        <taxon>Flavobacteriia</taxon>
        <taxon>Flavobacteriales</taxon>
        <taxon>Flavobacteriaceae</taxon>
        <taxon>Galbibacter</taxon>
    </lineage>
</organism>
<gene>
    <name evidence="1" type="ORF">OSR52_08565</name>
</gene>
<dbReference type="Proteomes" id="UP001153642">
    <property type="component" value="Unassembled WGS sequence"/>
</dbReference>
<accession>A0ABT6FS41</accession>
<name>A0ABT6FS41_9FLAO</name>
<evidence type="ECO:0000313" key="1">
    <source>
        <dbReference type="EMBL" id="MDG3585922.1"/>
    </source>
</evidence>
<protein>
    <submittedName>
        <fullName evidence="1">Uncharacterized protein</fullName>
    </submittedName>
</protein>